<keyword evidence="3" id="KW-1185">Reference proteome</keyword>
<name>A0ABU8C0W5_9RHOB</name>
<dbReference type="InterPro" id="IPR016181">
    <property type="entry name" value="Acyl_CoA_acyltransferase"/>
</dbReference>
<accession>A0ABU8C0W5</accession>
<dbReference type="EMBL" id="JBALHR010000014">
    <property type="protein sequence ID" value="MEH7829899.1"/>
    <property type="molecule type" value="Genomic_DNA"/>
</dbReference>
<evidence type="ECO:0000259" key="1">
    <source>
        <dbReference type="Pfam" id="PF13302"/>
    </source>
</evidence>
<sequence>MSDRPATICRIEMLNAKAHAAPLFEALHGPRNAALWRYLREDPAETVAALLRRLTDWTALPHVRAHVFLSATGEMLGMGARLHRQFHDHPELRPGPYVELAAIVFRLCDHGTGLPQLGVAQLVSLALSDRGVNGCLWRCATDNIASDRFARKLGFRHYATAPDGIAKGMARHSHFYVLERPGFIPA</sequence>
<dbReference type="PANTHER" id="PTHR43441">
    <property type="entry name" value="RIBOSOMAL-PROTEIN-SERINE ACETYLTRANSFERASE"/>
    <property type="match status" value="1"/>
</dbReference>
<dbReference type="SUPFAM" id="SSF55729">
    <property type="entry name" value="Acyl-CoA N-acyltransferases (Nat)"/>
    <property type="match status" value="1"/>
</dbReference>
<protein>
    <submittedName>
        <fullName evidence="2">GNAT family N-acetyltransferase</fullName>
    </submittedName>
</protein>
<dbReference type="Gene3D" id="3.40.630.30">
    <property type="match status" value="1"/>
</dbReference>
<organism evidence="2 3">
    <name type="scientific">Gemmobacter denitrificans</name>
    <dbReference type="NCBI Taxonomy" id="3123040"/>
    <lineage>
        <taxon>Bacteria</taxon>
        <taxon>Pseudomonadati</taxon>
        <taxon>Pseudomonadota</taxon>
        <taxon>Alphaproteobacteria</taxon>
        <taxon>Rhodobacterales</taxon>
        <taxon>Paracoccaceae</taxon>
        <taxon>Gemmobacter</taxon>
    </lineage>
</organism>
<dbReference type="InterPro" id="IPR051908">
    <property type="entry name" value="Ribosomal_N-acetyltransferase"/>
</dbReference>
<dbReference type="Proteomes" id="UP001431963">
    <property type="component" value="Unassembled WGS sequence"/>
</dbReference>
<dbReference type="PANTHER" id="PTHR43441:SF2">
    <property type="entry name" value="FAMILY ACETYLTRANSFERASE, PUTATIVE (AFU_ORTHOLOGUE AFUA_7G00850)-RELATED"/>
    <property type="match status" value="1"/>
</dbReference>
<evidence type="ECO:0000313" key="3">
    <source>
        <dbReference type="Proteomes" id="UP001431963"/>
    </source>
</evidence>
<gene>
    <name evidence="2" type="ORF">V6590_17250</name>
</gene>
<reference evidence="2" key="1">
    <citation type="submission" date="2024-02" db="EMBL/GenBank/DDBJ databases">
        <title>Genome sequences of strain Gemmobacter sp. JM10B15.</title>
        <authorList>
            <person name="Zhang M."/>
        </authorList>
    </citation>
    <scope>NUCLEOTIDE SEQUENCE</scope>
    <source>
        <strain evidence="2">JM10B15</strain>
    </source>
</reference>
<dbReference type="InterPro" id="IPR000182">
    <property type="entry name" value="GNAT_dom"/>
</dbReference>
<feature type="domain" description="N-acetyltransferase" evidence="1">
    <location>
        <begin position="18"/>
        <end position="156"/>
    </location>
</feature>
<proteinExistence type="predicted"/>
<dbReference type="Pfam" id="PF13302">
    <property type="entry name" value="Acetyltransf_3"/>
    <property type="match status" value="1"/>
</dbReference>
<evidence type="ECO:0000313" key="2">
    <source>
        <dbReference type="EMBL" id="MEH7829899.1"/>
    </source>
</evidence>
<comment type="caution">
    <text evidence="2">The sequence shown here is derived from an EMBL/GenBank/DDBJ whole genome shotgun (WGS) entry which is preliminary data.</text>
</comment>